<accession>A0AA43RG64</accession>
<organism evidence="1 2">
    <name type="scientific">Phoenicibacter congonensis</name>
    <dbReference type="NCBI Taxonomy" id="1944646"/>
    <lineage>
        <taxon>Bacteria</taxon>
        <taxon>Bacillati</taxon>
        <taxon>Actinomycetota</taxon>
        <taxon>Coriobacteriia</taxon>
        <taxon>Eggerthellales</taxon>
        <taxon>Eggerthellaceae</taxon>
        <taxon>Phoenicibacter</taxon>
    </lineage>
</organism>
<comment type="caution">
    <text evidence="1">The sequence shown here is derived from an EMBL/GenBank/DDBJ whole genome shotgun (WGS) entry which is preliminary data.</text>
</comment>
<dbReference type="AlphaFoldDB" id="A0AA43RG64"/>
<keyword evidence="2" id="KW-1185">Reference proteome</keyword>
<proteinExistence type="predicted"/>
<dbReference type="EMBL" id="JAUMVS010000003">
    <property type="protein sequence ID" value="MDO4841135.1"/>
    <property type="molecule type" value="Genomic_DNA"/>
</dbReference>
<sequence length="97" mass="11423">MKIWDKVNQEDVEISSWDDLMQIMIDGRQVDIIVGHEKTDADGYLTWDVEHWSAIDERRFIRTYALKGRELGESTGHNIYDLKNEFHPEDAEKVELS</sequence>
<dbReference type="Proteomes" id="UP001168575">
    <property type="component" value="Unassembled WGS sequence"/>
</dbReference>
<evidence type="ECO:0000313" key="2">
    <source>
        <dbReference type="Proteomes" id="UP001168575"/>
    </source>
</evidence>
<name>A0AA43RG64_9ACTN</name>
<gene>
    <name evidence="1" type="ORF">Q3982_00455</name>
</gene>
<protein>
    <submittedName>
        <fullName evidence="1">Uncharacterized protein</fullName>
    </submittedName>
</protein>
<evidence type="ECO:0000313" key="1">
    <source>
        <dbReference type="EMBL" id="MDO4841135.1"/>
    </source>
</evidence>
<reference evidence="1" key="1">
    <citation type="submission" date="2023-07" db="EMBL/GenBank/DDBJ databases">
        <title>Between Cages and Wild: Unraveling the Impact of Captivity on Animal Microbiomes and Antimicrobial Resistance.</title>
        <authorList>
            <person name="Schmartz G.P."/>
            <person name="Rehner J."/>
            <person name="Schuff M.J."/>
            <person name="Becker S.L."/>
            <person name="Kravczyk M."/>
            <person name="Gurevich A."/>
            <person name="Francke R."/>
            <person name="Mueller R."/>
            <person name="Keller V."/>
            <person name="Keller A."/>
        </authorList>
    </citation>
    <scope>NUCLEOTIDE SEQUENCE</scope>
    <source>
        <strain evidence="1">S12M_St_49</strain>
    </source>
</reference>